<accession>A0A4Y2TLW9</accession>
<sequence length="86" mass="9913">MRTTPELTPLIQASTPRDDVWPPTYDLKSNRPTYTADLQSSRVSNLEPSCPLSRHLVTKPPWPSPPRKKRSFSSYSFIEYLCEKMS</sequence>
<proteinExistence type="predicted"/>
<name>A0A4Y2TLW9_ARAVE</name>
<feature type="region of interest" description="Disordered" evidence="1">
    <location>
        <begin position="1"/>
        <end position="26"/>
    </location>
</feature>
<dbReference type="EMBL" id="BGPR01029627">
    <property type="protein sequence ID" value="GBO01528.1"/>
    <property type="molecule type" value="Genomic_DNA"/>
</dbReference>
<organism evidence="2 3">
    <name type="scientific">Araneus ventricosus</name>
    <name type="common">Orbweaver spider</name>
    <name type="synonym">Epeira ventricosa</name>
    <dbReference type="NCBI Taxonomy" id="182803"/>
    <lineage>
        <taxon>Eukaryota</taxon>
        <taxon>Metazoa</taxon>
        <taxon>Ecdysozoa</taxon>
        <taxon>Arthropoda</taxon>
        <taxon>Chelicerata</taxon>
        <taxon>Arachnida</taxon>
        <taxon>Araneae</taxon>
        <taxon>Araneomorphae</taxon>
        <taxon>Entelegynae</taxon>
        <taxon>Araneoidea</taxon>
        <taxon>Araneidae</taxon>
        <taxon>Araneus</taxon>
    </lineage>
</organism>
<keyword evidence="3" id="KW-1185">Reference proteome</keyword>
<dbReference type="Proteomes" id="UP000499080">
    <property type="component" value="Unassembled WGS sequence"/>
</dbReference>
<evidence type="ECO:0000313" key="2">
    <source>
        <dbReference type="EMBL" id="GBO01528.1"/>
    </source>
</evidence>
<comment type="caution">
    <text evidence="2">The sequence shown here is derived from an EMBL/GenBank/DDBJ whole genome shotgun (WGS) entry which is preliminary data.</text>
</comment>
<feature type="compositionally biased region" description="Polar residues" evidence="1">
    <location>
        <begin position="1"/>
        <end position="15"/>
    </location>
</feature>
<gene>
    <name evidence="2" type="ORF">AVEN_31830_1</name>
</gene>
<reference evidence="2 3" key="1">
    <citation type="journal article" date="2019" name="Sci. Rep.">
        <title>Orb-weaving spider Araneus ventricosus genome elucidates the spidroin gene catalogue.</title>
        <authorList>
            <person name="Kono N."/>
            <person name="Nakamura H."/>
            <person name="Ohtoshi R."/>
            <person name="Moran D.A.P."/>
            <person name="Shinohara A."/>
            <person name="Yoshida Y."/>
            <person name="Fujiwara M."/>
            <person name="Mori M."/>
            <person name="Tomita M."/>
            <person name="Arakawa K."/>
        </authorList>
    </citation>
    <scope>NUCLEOTIDE SEQUENCE [LARGE SCALE GENOMIC DNA]</scope>
</reference>
<evidence type="ECO:0000313" key="3">
    <source>
        <dbReference type="Proteomes" id="UP000499080"/>
    </source>
</evidence>
<dbReference type="AlphaFoldDB" id="A0A4Y2TLW9"/>
<protein>
    <submittedName>
        <fullName evidence="2">Uncharacterized protein</fullName>
    </submittedName>
</protein>
<evidence type="ECO:0000256" key="1">
    <source>
        <dbReference type="SAM" id="MobiDB-lite"/>
    </source>
</evidence>